<feature type="binding site" evidence="12">
    <location>
        <position position="373"/>
    </location>
    <ligand>
        <name>pyridoxal 5'-phosphate</name>
        <dbReference type="ChEBI" id="CHEBI:597326"/>
    </ligand>
</feature>
<keyword evidence="3 12" id="KW-0210">Decarboxylase</keyword>
<evidence type="ECO:0000256" key="4">
    <source>
        <dbReference type="ARBA" id="ARBA00022898"/>
    </source>
</evidence>
<dbReference type="Proteomes" id="UP000253250">
    <property type="component" value="Unassembled WGS sequence"/>
</dbReference>
<dbReference type="CDD" id="cd06828">
    <property type="entry name" value="PLPDE_III_DapDC"/>
    <property type="match status" value="1"/>
</dbReference>
<dbReference type="Gene3D" id="2.40.37.10">
    <property type="entry name" value="Lyase, Ornithine Decarboxylase, Chain A, domain 1"/>
    <property type="match status" value="1"/>
</dbReference>
<feature type="domain" description="Orn/DAP/Arg decarboxylase 2 N-terminal" evidence="16">
    <location>
        <begin position="37"/>
        <end position="283"/>
    </location>
</feature>
<feature type="active site" description="Proton donor" evidence="13">
    <location>
        <position position="345"/>
    </location>
</feature>
<feature type="binding site" evidence="12">
    <location>
        <position position="239"/>
    </location>
    <ligand>
        <name>pyridoxal 5'-phosphate</name>
        <dbReference type="ChEBI" id="CHEBI:597326"/>
    </ligand>
</feature>
<evidence type="ECO:0000259" key="16">
    <source>
        <dbReference type="Pfam" id="PF02784"/>
    </source>
</evidence>
<name>A0A368HJE8_9GAMM</name>
<dbReference type="PANTHER" id="PTHR43727">
    <property type="entry name" value="DIAMINOPIMELATE DECARBOXYLASE"/>
    <property type="match status" value="1"/>
</dbReference>
<comment type="cofactor">
    <cofactor evidence="1 12 13 14">
        <name>pyridoxal 5'-phosphate</name>
        <dbReference type="ChEBI" id="CHEBI:597326"/>
    </cofactor>
</comment>
<dbReference type="EC" id="4.1.1.20" evidence="10 12"/>
<evidence type="ECO:0000256" key="6">
    <source>
        <dbReference type="ARBA" id="ARBA00023239"/>
    </source>
</evidence>
<reference evidence="17 18" key="1">
    <citation type="submission" date="2018-02" db="EMBL/GenBank/DDBJ databases">
        <title>Insights into the biology of acidophilic members of the Acidiferrobacteraceae family derived from comparative genomic analyses.</title>
        <authorList>
            <person name="Issotta F."/>
            <person name="Thyssen C."/>
            <person name="Mena C."/>
            <person name="Moya A."/>
            <person name="Bellenberg S."/>
            <person name="Sproer C."/>
            <person name="Covarrubias P.C."/>
            <person name="Sand W."/>
            <person name="Quatrini R."/>
            <person name="Vera M."/>
        </authorList>
    </citation>
    <scope>NUCLEOTIDE SEQUENCE [LARGE SCALE GENOMIC DNA]</scope>
    <source>
        <strain evidence="18">m-1</strain>
    </source>
</reference>
<dbReference type="SUPFAM" id="SSF51419">
    <property type="entry name" value="PLP-binding barrel"/>
    <property type="match status" value="1"/>
</dbReference>
<dbReference type="Pfam" id="PF02784">
    <property type="entry name" value="Orn_Arg_deC_N"/>
    <property type="match status" value="1"/>
</dbReference>
<feature type="binding site" evidence="12">
    <location>
        <position position="315"/>
    </location>
    <ligand>
        <name>substrate</name>
    </ligand>
</feature>
<proteinExistence type="inferred from homology"/>
<keyword evidence="2 12" id="KW-0028">Amino-acid biosynthesis</keyword>
<accession>A0A368HJE8</accession>
<comment type="similarity">
    <text evidence="9 12">Belongs to the Orn/Lys/Arg decarboxylase class-II family. LysA subfamily.</text>
</comment>
<dbReference type="InterPro" id="IPR002986">
    <property type="entry name" value="DAP_deCOOHase_LysA"/>
</dbReference>
<evidence type="ECO:0000256" key="12">
    <source>
        <dbReference type="HAMAP-Rule" id="MF_02120"/>
    </source>
</evidence>
<dbReference type="EMBL" id="PSYR01000001">
    <property type="protein sequence ID" value="RCN58569.1"/>
    <property type="molecule type" value="Genomic_DNA"/>
</dbReference>
<dbReference type="OrthoDB" id="9802241at2"/>
<evidence type="ECO:0000256" key="3">
    <source>
        <dbReference type="ARBA" id="ARBA00022793"/>
    </source>
</evidence>
<evidence type="ECO:0000256" key="1">
    <source>
        <dbReference type="ARBA" id="ARBA00001933"/>
    </source>
</evidence>
<dbReference type="InterPro" id="IPR029066">
    <property type="entry name" value="PLP-binding_barrel"/>
</dbReference>
<evidence type="ECO:0000256" key="11">
    <source>
        <dbReference type="ARBA" id="ARBA00074972"/>
    </source>
</evidence>
<keyword evidence="18" id="KW-1185">Reference proteome</keyword>
<dbReference type="InterPro" id="IPR000183">
    <property type="entry name" value="Orn/DAP/Arg_de-COase"/>
</dbReference>
<dbReference type="HAMAP" id="MF_02120">
    <property type="entry name" value="LysA"/>
    <property type="match status" value="1"/>
</dbReference>
<evidence type="ECO:0000256" key="7">
    <source>
        <dbReference type="ARBA" id="ARBA00050464"/>
    </source>
</evidence>
<keyword evidence="4 12" id="KW-0663">Pyridoxal phosphate</keyword>
<dbReference type="Gene3D" id="3.20.20.10">
    <property type="entry name" value="Alanine racemase"/>
    <property type="match status" value="1"/>
</dbReference>
<evidence type="ECO:0000259" key="15">
    <source>
        <dbReference type="Pfam" id="PF00278"/>
    </source>
</evidence>
<evidence type="ECO:0000313" key="18">
    <source>
        <dbReference type="Proteomes" id="UP000253250"/>
    </source>
</evidence>
<keyword evidence="6 12" id="KW-0456">Lyase</keyword>
<feature type="binding site" evidence="12">
    <location>
        <position position="373"/>
    </location>
    <ligand>
        <name>substrate</name>
    </ligand>
</feature>
<dbReference type="GO" id="GO:0009089">
    <property type="term" value="P:lysine biosynthetic process via diaminopimelate"/>
    <property type="evidence" value="ECO:0007669"/>
    <property type="project" value="UniProtKB-UniRule"/>
</dbReference>
<evidence type="ECO:0000313" key="17">
    <source>
        <dbReference type="EMBL" id="RCN58569.1"/>
    </source>
</evidence>
<dbReference type="InterPro" id="IPR022644">
    <property type="entry name" value="De-COase2_N"/>
</dbReference>
<comment type="catalytic activity">
    <reaction evidence="7 12 14">
        <text>meso-2,6-diaminopimelate + H(+) = L-lysine + CO2</text>
        <dbReference type="Rhea" id="RHEA:15101"/>
        <dbReference type="ChEBI" id="CHEBI:15378"/>
        <dbReference type="ChEBI" id="CHEBI:16526"/>
        <dbReference type="ChEBI" id="CHEBI:32551"/>
        <dbReference type="ChEBI" id="CHEBI:57791"/>
        <dbReference type="EC" id="4.1.1.20"/>
    </reaction>
</comment>
<evidence type="ECO:0000256" key="9">
    <source>
        <dbReference type="ARBA" id="ARBA00060983"/>
    </source>
</evidence>
<dbReference type="FunFam" id="3.20.20.10:FF:000003">
    <property type="entry name" value="Diaminopimelate decarboxylase"/>
    <property type="match status" value="1"/>
</dbReference>
<feature type="binding site" evidence="12">
    <location>
        <position position="346"/>
    </location>
    <ligand>
        <name>substrate</name>
    </ligand>
</feature>
<dbReference type="GO" id="GO:0008836">
    <property type="term" value="F:diaminopimelate decarboxylase activity"/>
    <property type="evidence" value="ECO:0007669"/>
    <property type="project" value="UniProtKB-UniRule"/>
</dbReference>
<dbReference type="Pfam" id="PF00278">
    <property type="entry name" value="Orn_DAP_Arg_deC"/>
    <property type="match status" value="1"/>
</dbReference>
<evidence type="ECO:0000256" key="2">
    <source>
        <dbReference type="ARBA" id="ARBA00022605"/>
    </source>
</evidence>
<dbReference type="FunFam" id="2.40.37.10:FF:000003">
    <property type="entry name" value="Diaminopimelate decarboxylase"/>
    <property type="match status" value="1"/>
</dbReference>
<comment type="caution">
    <text evidence="17">The sequence shown here is derived from an EMBL/GenBank/DDBJ whole genome shotgun (WGS) entry which is preliminary data.</text>
</comment>
<feature type="binding site" evidence="12">
    <location>
        <begin position="276"/>
        <end position="279"/>
    </location>
    <ligand>
        <name>pyridoxal 5'-phosphate</name>
        <dbReference type="ChEBI" id="CHEBI:597326"/>
    </ligand>
</feature>
<sequence length="422" mass="45659">MSVLTYRDERLFMEDVALADIVSMIGSPCYVYSRRALTDAYRAFREALDVQRSLVCYAVKANGNLALLATLADLGAGFDIVSRGELERVLAAGGDPARVVFSGVGKTEGEMRRALELGIRCFNVESVAELARLDTIAGTLGVRAPVSLRVNPDVDAGTHHYIATGLKENKFGIPLAEAVACYREGSRYPHLSFVGIDCHIGSQLTDLRPFGDALDRVLPEVAGLRRAGVALTHVDVGGGLGVRYRDERPPTIAAYVALVRERLAAHGLQDLELILEPGRALVAAAGVLATRVEYIKETDAKRFAIVDAGMNDLIRPALYGAWQSVTAARRRVGPAREYDVVGPVCESADVFGRGRPLVIESGDILVIGEAGAYGFAMSSQYNARPRPAEVLVDGARFHVVRRRETYEDLMRGECVVRAGSRS</sequence>
<evidence type="ECO:0000256" key="14">
    <source>
        <dbReference type="RuleBase" id="RU003738"/>
    </source>
</evidence>
<comment type="function">
    <text evidence="12">Specifically catalyzes the decarboxylation of meso-diaminopimelate (meso-DAP) to L-lysine.</text>
</comment>
<evidence type="ECO:0000256" key="13">
    <source>
        <dbReference type="PIRSR" id="PIRSR600183-50"/>
    </source>
</evidence>
<comment type="subunit">
    <text evidence="12">Homodimer.</text>
</comment>
<dbReference type="RefSeq" id="WP_083996075.1">
    <property type="nucleotide sequence ID" value="NZ_CP080624.1"/>
</dbReference>
<dbReference type="NCBIfam" id="TIGR01048">
    <property type="entry name" value="lysA"/>
    <property type="match status" value="1"/>
</dbReference>
<feature type="modified residue" description="N6-(pyridoxal phosphate)lysine" evidence="12 13">
    <location>
        <position position="60"/>
    </location>
</feature>
<dbReference type="UniPathway" id="UPA00034">
    <property type="reaction ID" value="UER00027"/>
</dbReference>
<dbReference type="PROSITE" id="PS00878">
    <property type="entry name" value="ODR_DC_2_1"/>
    <property type="match status" value="1"/>
</dbReference>
<dbReference type="PRINTS" id="PR01181">
    <property type="entry name" value="DAPDCRBXLASE"/>
</dbReference>
<dbReference type="InterPro" id="IPR009006">
    <property type="entry name" value="Ala_racemase/Decarboxylase_C"/>
</dbReference>
<dbReference type="SUPFAM" id="SSF50621">
    <property type="entry name" value="Alanine racemase C-terminal domain-like"/>
    <property type="match status" value="1"/>
</dbReference>
<organism evidence="17 18">
    <name type="scientific">Acidiferrobacter thiooxydans</name>
    <dbReference type="NCBI Taxonomy" id="163359"/>
    <lineage>
        <taxon>Bacteria</taxon>
        <taxon>Pseudomonadati</taxon>
        <taxon>Pseudomonadota</taxon>
        <taxon>Gammaproteobacteria</taxon>
        <taxon>Acidiferrobacterales</taxon>
        <taxon>Acidiferrobacteraceae</taxon>
        <taxon>Acidiferrobacter</taxon>
    </lineage>
</organism>
<keyword evidence="5 12" id="KW-0457">Lysine biosynthesis</keyword>
<dbReference type="InterPro" id="IPR022653">
    <property type="entry name" value="De-COase2_pyr-phos_BS"/>
</dbReference>
<protein>
    <recommendedName>
        <fullName evidence="11 12">Diaminopimelate decarboxylase</fullName>
        <shortName evidence="12">DAP decarboxylase</shortName>
        <shortName evidence="12">DAPDC</shortName>
        <ecNumber evidence="10 12">4.1.1.20</ecNumber>
    </recommendedName>
</protein>
<dbReference type="AlphaFoldDB" id="A0A368HJE8"/>
<evidence type="ECO:0000256" key="10">
    <source>
        <dbReference type="ARBA" id="ARBA00066427"/>
    </source>
</evidence>
<dbReference type="InterPro" id="IPR022643">
    <property type="entry name" value="De-COase2_C"/>
</dbReference>
<evidence type="ECO:0000256" key="8">
    <source>
        <dbReference type="ARBA" id="ARBA00060643"/>
    </source>
</evidence>
<feature type="domain" description="Orn/DAP/Arg decarboxylase 2 C-terminal" evidence="15">
    <location>
        <begin position="29"/>
        <end position="371"/>
    </location>
</feature>
<dbReference type="PANTHER" id="PTHR43727:SF2">
    <property type="entry name" value="GROUP IV DECARBOXYLASE"/>
    <property type="match status" value="1"/>
</dbReference>
<evidence type="ECO:0000256" key="5">
    <source>
        <dbReference type="ARBA" id="ARBA00023154"/>
    </source>
</evidence>
<comment type="pathway">
    <text evidence="8 12 14">Amino-acid biosynthesis; L-lysine biosynthesis via DAP pathway; L-lysine from DL-2,6-diaminopimelate: step 1/1.</text>
</comment>
<dbReference type="PRINTS" id="PR01179">
    <property type="entry name" value="ODADCRBXLASE"/>
</dbReference>
<dbReference type="GO" id="GO:0030170">
    <property type="term" value="F:pyridoxal phosphate binding"/>
    <property type="evidence" value="ECO:0007669"/>
    <property type="project" value="UniProtKB-UniRule"/>
</dbReference>
<feature type="binding site" evidence="12">
    <location>
        <position position="279"/>
    </location>
    <ligand>
        <name>substrate</name>
    </ligand>
</feature>
<gene>
    <name evidence="12 17" type="primary">lysA</name>
    <name evidence="17" type="ORF">C4900_01905</name>
</gene>
<feature type="binding site" evidence="12">
    <location>
        <position position="319"/>
    </location>
    <ligand>
        <name>substrate</name>
    </ligand>
</feature>